<gene>
    <name evidence="9" type="ORF">SAMN05216290_0028</name>
</gene>
<dbReference type="RefSeq" id="WP_090256342.1">
    <property type="nucleotide sequence ID" value="NZ_FOIR01000001.1"/>
</dbReference>
<dbReference type="Pfam" id="PF02687">
    <property type="entry name" value="FtsX"/>
    <property type="match status" value="2"/>
</dbReference>
<feature type="transmembrane region" description="Helical" evidence="6">
    <location>
        <begin position="787"/>
        <end position="806"/>
    </location>
</feature>
<dbReference type="PANTHER" id="PTHR30572:SF18">
    <property type="entry name" value="ABC-TYPE MACROLIDE FAMILY EXPORT SYSTEM PERMEASE COMPONENT 2"/>
    <property type="match status" value="1"/>
</dbReference>
<dbReference type="STRING" id="1267423.SAMN05216290_0028"/>
<evidence type="ECO:0000256" key="2">
    <source>
        <dbReference type="ARBA" id="ARBA00022475"/>
    </source>
</evidence>
<reference evidence="10" key="1">
    <citation type="submission" date="2016-10" db="EMBL/GenBank/DDBJ databases">
        <authorList>
            <person name="Varghese N."/>
            <person name="Submissions S."/>
        </authorList>
    </citation>
    <scope>NUCLEOTIDE SEQUENCE [LARGE SCALE GENOMIC DNA]</scope>
    <source>
        <strain evidence="10">CGMCC 1.12402</strain>
    </source>
</reference>
<dbReference type="AlphaFoldDB" id="A0A1I0M558"/>
<comment type="subcellular location">
    <subcellularLocation>
        <location evidence="1">Cell membrane</location>
        <topology evidence="1">Multi-pass membrane protein</topology>
    </subcellularLocation>
</comment>
<feature type="transmembrane region" description="Helical" evidence="6">
    <location>
        <begin position="818"/>
        <end position="840"/>
    </location>
</feature>
<feature type="transmembrane region" description="Helical" evidence="6">
    <location>
        <begin position="406"/>
        <end position="430"/>
    </location>
</feature>
<dbReference type="EMBL" id="FOIR01000001">
    <property type="protein sequence ID" value="SEV82910.1"/>
    <property type="molecule type" value="Genomic_DNA"/>
</dbReference>
<evidence type="ECO:0000256" key="1">
    <source>
        <dbReference type="ARBA" id="ARBA00004651"/>
    </source>
</evidence>
<evidence type="ECO:0000256" key="6">
    <source>
        <dbReference type="SAM" id="Phobius"/>
    </source>
</evidence>
<keyword evidence="2" id="KW-1003">Cell membrane</keyword>
<keyword evidence="10" id="KW-1185">Reference proteome</keyword>
<evidence type="ECO:0000256" key="5">
    <source>
        <dbReference type="ARBA" id="ARBA00023136"/>
    </source>
</evidence>
<dbReference type="Proteomes" id="UP000199437">
    <property type="component" value="Unassembled WGS sequence"/>
</dbReference>
<feature type="domain" description="MacB-like periplasmic core" evidence="8">
    <location>
        <begin position="94"/>
        <end position="313"/>
    </location>
</feature>
<protein>
    <submittedName>
        <fullName evidence="9">Putative ABC transport system permease protein</fullName>
    </submittedName>
</protein>
<feature type="transmembrane region" description="Helical" evidence="6">
    <location>
        <begin position="450"/>
        <end position="474"/>
    </location>
</feature>
<dbReference type="GO" id="GO:0005886">
    <property type="term" value="C:plasma membrane"/>
    <property type="evidence" value="ECO:0007669"/>
    <property type="project" value="UniProtKB-SubCell"/>
</dbReference>
<evidence type="ECO:0000256" key="4">
    <source>
        <dbReference type="ARBA" id="ARBA00022989"/>
    </source>
</evidence>
<dbReference type="Pfam" id="PF12704">
    <property type="entry name" value="MacB_PCD"/>
    <property type="match status" value="2"/>
</dbReference>
<evidence type="ECO:0000313" key="9">
    <source>
        <dbReference type="EMBL" id="SEV82910.1"/>
    </source>
</evidence>
<dbReference type="InterPro" id="IPR003838">
    <property type="entry name" value="ABC3_permease_C"/>
</dbReference>
<organism evidence="9 10">
    <name type="scientific">Roseivirga pacifica</name>
    <dbReference type="NCBI Taxonomy" id="1267423"/>
    <lineage>
        <taxon>Bacteria</taxon>
        <taxon>Pseudomonadati</taxon>
        <taxon>Bacteroidota</taxon>
        <taxon>Cytophagia</taxon>
        <taxon>Cytophagales</taxon>
        <taxon>Roseivirgaceae</taxon>
        <taxon>Roseivirga</taxon>
    </lineage>
</organism>
<feature type="transmembrane region" description="Helical" evidence="6">
    <location>
        <begin position="738"/>
        <end position="759"/>
    </location>
</feature>
<evidence type="ECO:0000313" key="10">
    <source>
        <dbReference type="Proteomes" id="UP000199437"/>
    </source>
</evidence>
<dbReference type="InterPro" id="IPR047699">
    <property type="entry name" value="Permease_put_prefix"/>
</dbReference>
<dbReference type="InterPro" id="IPR050250">
    <property type="entry name" value="Macrolide_Exporter_MacB"/>
</dbReference>
<feature type="transmembrane region" description="Helical" evidence="6">
    <location>
        <begin position="356"/>
        <end position="385"/>
    </location>
</feature>
<keyword evidence="3 6" id="KW-0812">Transmembrane</keyword>
<feature type="transmembrane region" description="Helical" evidence="6">
    <location>
        <begin position="95"/>
        <end position="115"/>
    </location>
</feature>
<evidence type="ECO:0000259" key="7">
    <source>
        <dbReference type="Pfam" id="PF02687"/>
    </source>
</evidence>
<dbReference type="GeneID" id="99984793"/>
<name>A0A1I0M558_9BACT</name>
<dbReference type="NCBIfam" id="NF038404">
    <property type="entry name" value="perm_prefix_2"/>
    <property type="match status" value="1"/>
</dbReference>
<keyword evidence="5 6" id="KW-0472">Membrane</keyword>
<feature type="domain" description="ABC3 transporter permease C-terminal" evidence="7">
    <location>
        <begin position="361"/>
        <end position="476"/>
    </location>
</feature>
<accession>A0A1I0M558</accession>
<feature type="domain" description="ABC3 transporter permease C-terminal" evidence="7">
    <location>
        <begin position="740"/>
        <end position="851"/>
    </location>
</feature>
<feature type="transmembrane region" description="Helical" evidence="6">
    <location>
        <begin position="494"/>
        <end position="517"/>
    </location>
</feature>
<sequence>MGSYKQPPYWALKVLQKVCPPDLIEEVEGDLFEAYQWRSQEKGQAYAKRQYIWEVMRCLRYFRIKIKTQNSDIMLIQNYLKTGFRFLWKTKGYSILNILGLALGIAICWMSYIFVSDEYSYDSFYTNADQTYRIKAFMSRGDASKAFAGSSYIMGEEFPAQIPQIEYASRYKSGYFLAKVGQEYINQTTHYADKGFFEMFDVSFLIGTASDFSNPSNIVLSESAALRFNIPLDLSENIVTLVGGGEEISFQVTGIYEDFPTNTSIRPEFLMPFSYWAENNQSRTTIWFDINMNTFFTLAEGTSIETISTKMTEVLLANDDFENTEVAMGLQPLTEIHLDPNLGTGNGINARGDNELIVISMVIGLFCLLIACVNYANFAVGNYLVRIREVSVRKVFGAEKSAVFKQFITEAFISAFISLVLSVALLYLLLPGFSEYANKSYEFSSVFNLNTILGGVVILITATLLAGIYPALLLSRFKTVNGLKGKSKLGGRNYLSRGLVTLQFCIAVFLITGLLTLNKQLDYLLKYDIGYEGENLISVFRPMNDPQIHATFKNELLSISGIESVSIASGFNGTDYVQDDGERVQVRHAKIDEDYISTMGMTLVAGRNFDPEIALDYTKACIVNEAFVKDRGLDNPIGTQINFNYGEFEKPTIIGVVKNFNFQSLHLPVEPLVLYMGGYLNPYDTQIKAADINQELIAAIEDVHREFFSPYPLSYTFAEDDIAAQYELESNIQRITQGGSIIAIVLSCIGLMGFVGTQIRQKLKEVSIRKVIGAESREILTMFLKKYFALLGIGVVIGLAAAFYLLQNWLSNYPQHVSIGAGIIITSVLITLAVAAITIYSQLHRAMGLNPVKYLKEE</sequence>
<proteinExistence type="predicted"/>
<feature type="domain" description="MacB-like periplasmic core" evidence="8">
    <location>
        <begin position="506"/>
        <end position="662"/>
    </location>
</feature>
<dbReference type="PANTHER" id="PTHR30572">
    <property type="entry name" value="MEMBRANE COMPONENT OF TRANSPORTER-RELATED"/>
    <property type="match status" value="1"/>
</dbReference>
<dbReference type="GO" id="GO:0022857">
    <property type="term" value="F:transmembrane transporter activity"/>
    <property type="evidence" value="ECO:0007669"/>
    <property type="project" value="TreeGrafter"/>
</dbReference>
<evidence type="ECO:0000256" key="3">
    <source>
        <dbReference type="ARBA" id="ARBA00022692"/>
    </source>
</evidence>
<dbReference type="InterPro" id="IPR025857">
    <property type="entry name" value="MacB_PCD"/>
</dbReference>
<keyword evidence="4 6" id="KW-1133">Transmembrane helix</keyword>
<evidence type="ECO:0000259" key="8">
    <source>
        <dbReference type="Pfam" id="PF12704"/>
    </source>
</evidence>
<dbReference type="OrthoDB" id="973086at2"/>